<dbReference type="RefSeq" id="YP_010782568.1">
    <property type="nucleotide sequence ID" value="NC_075039.1"/>
</dbReference>
<organism evidence="1">
    <name type="scientific">Tupanvirus soda lake</name>
    <dbReference type="NCBI Taxonomy" id="2126985"/>
    <lineage>
        <taxon>Viruses</taxon>
        <taxon>Varidnaviria</taxon>
        <taxon>Bamfordvirae</taxon>
        <taxon>Nucleocytoviricota</taxon>
        <taxon>Megaviricetes</taxon>
        <taxon>Imitervirales</taxon>
        <taxon>Mimiviridae</taxon>
        <taxon>Megamimivirinae</taxon>
        <taxon>Tupanvirus</taxon>
        <taxon>Tupanvirus salinum</taxon>
    </lineage>
</organism>
<dbReference type="KEGG" id="vg:80519332"/>
<protein>
    <submittedName>
        <fullName evidence="1">Uncharacterized protein</fullName>
    </submittedName>
</protein>
<reference evidence="1" key="1">
    <citation type="submission" date="2017-01" db="EMBL/GenBank/DDBJ databases">
        <authorList>
            <person name="Assis F.L."/>
            <person name="Abrahao J.S."/>
            <person name="Silva L."/>
            <person name="Khalil J.B."/>
            <person name="Rodrigues R."/>
            <person name="Silva L.S."/>
            <person name="Arantes T."/>
            <person name="Boratto P."/>
            <person name="Andrade M."/>
            <person name="Kroon E.G."/>
            <person name="Ribeiro B."/>
            <person name="Bergier I."/>
            <person name="Seligmann H."/>
            <person name="Ghigo E."/>
            <person name="Colson P."/>
            <person name="Levasseur A."/>
            <person name="Raoult D."/>
            <person name="Scola B.L."/>
        </authorList>
    </citation>
    <scope>NUCLEOTIDE SEQUENCE</scope>
    <source>
        <strain evidence="1">Soda lake</strain>
    </source>
</reference>
<dbReference type="GeneID" id="80519332"/>
<evidence type="ECO:0000313" key="1">
    <source>
        <dbReference type="EMBL" id="QKU35885.1"/>
    </source>
</evidence>
<accession>A0A6N1NNN9</accession>
<dbReference type="EMBL" id="KY523104">
    <property type="protein sequence ID" value="QKU35885.1"/>
    <property type="molecule type" value="Genomic_DNA"/>
</dbReference>
<name>A0A6N1NNN9_9VIRU</name>
<reference evidence="1" key="2">
    <citation type="journal article" date="2018" name="Nat. Commun.">
        <title>Tailed giant Tupanvirus possesses the most complete translational apparatus of the known virosphere.</title>
        <authorList>
            <person name="Abrahao J."/>
            <person name="Silva L."/>
            <person name="Silva L.S."/>
            <person name="Khalil J.Y.B."/>
            <person name="Rodrigues R."/>
            <person name="Arantes T."/>
            <person name="Assis F."/>
            <person name="Boratto P."/>
            <person name="Andrade M."/>
            <person name="Kroon E.G."/>
            <person name="Ribeiro B."/>
            <person name="Bergier I."/>
            <person name="Seligmann H."/>
            <person name="Ghigo E."/>
            <person name="Colson P."/>
            <person name="Levasseur A."/>
            <person name="Kroemer G."/>
            <person name="Raoult D."/>
            <person name="La Scola B."/>
        </authorList>
    </citation>
    <scope>NUCLEOTIDE SEQUENCE [LARGE SCALE GENOMIC DNA]</scope>
    <source>
        <strain evidence="1">Soda lake</strain>
    </source>
</reference>
<sequence>MNNISEKDLKYLKFYKPNDIFWGLGLENESYFILKDPVEKTGSYIKENRKRERYSVDYNNNYDQGKLAKYLNKIFSDSEIYKIPRYLNSHGIQKVDINGEHQTVYSVEKTPNPKFNGKTLHDLMRETNEIFNSDFENKYVFDGDTIEFITQNFYKITVDQCVSELVSYKKMFLENLNELMKLHNLPILDFPKINYGLVEFTTNTSNIAIFNNGTYHINITIPTKLDDNANIADLNLFENQHRNVVRLLKWIEPLLIAIYGSPDVFSFEDNGKYSAGSLRLTASRYISIGTYNSVLMKKGKLLQDTKTNMHAYLYKKSWYNQIYKTTNYVQGDQIGYDINYCKHYNAGIEFRIFDYFPEEALTDIINFIVLLLDHALENEIKISCYECQEWHNFTATVLHDGYIGKIPHQMIMSYHKIVGFPMIIEPTIKDYFAILIDYLYKKYCGSYCSANMSPGMKKPRLHNVNQYMWENNFLQYVPINNKHNLRIVKLYDIYKNIKNIENPHILNKNNRLHNLLVNTGLLNYDNLDLEEFYAKLLQVSNEKLELSKYILLNN</sequence>
<proteinExistence type="predicted"/>